<dbReference type="SMART" id="SM00533">
    <property type="entry name" value="MUTSd"/>
    <property type="match status" value="1"/>
</dbReference>
<evidence type="ECO:0000313" key="15">
    <source>
        <dbReference type="EMBL" id="EGG00467.1"/>
    </source>
</evidence>
<evidence type="ECO:0000256" key="5">
    <source>
        <dbReference type="ARBA" id="ARBA00022763"/>
    </source>
</evidence>
<comment type="subunit">
    <text evidence="10">Heterodimer of msh2 and msh6.</text>
</comment>
<dbReference type="PROSITE" id="PS00486">
    <property type="entry name" value="DNA_MISMATCH_REPAIR_2"/>
    <property type="match status" value="1"/>
</dbReference>
<dbReference type="GO" id="GO:0006298">
    <property type="term" value="P:mismatch repair"/>
    <property type="evidence" value="ECO:0007669"/>
    <property type="project" value="InterPro"/>
</dbReference>
<evidence type="ECO:0000256" key="13">
    <source>
        <dbReference type="SAM" id="Coils"/>
    </source>
</evidence>
<dbReference type="InterPro" id="IPR036678">
    <property type="entry name" value="MutS_con_dom_sf"/>
</dbReference>
<feature type="coiled-coil region" evidence="13">
    <location>
        <begin position="569"/>
        <end position="596"/>
    </location>
</feature>
<dbReference type="InterPro" id="IPR027417">
    <property type="entry name" value="P-loop_NTPase"/>
</dbReference>
<evidence type="ECO:0000256" key="12">
    <source>
        <dbReference type="RuleBase" id="RU003756"/>
    </source>
</evidence>
<dbReference type="Pfam" id="PF01624">
    <property type="entry name" value="MutS_I"/>
    <property type="match status" value="1"/>
</dbReference>
<dbReference type="FunFam" id="3.40.50.300:FF:000925">
    <property type="entry name" value="DNA mismatch repair protein MSH2"/>
    <property type="match status" value="1"/>
</dbReference>
<dbReference type="CDD" id="cd03285">
    <property type="entry name" value="ABC_MSH2_euk"/>
    <property type="match status" value="1"/>
</dbReference>
<evidence type="ECO:0000256" key="2">
    <source>
        <dbReference type="ARBA" id="ARBA00006271"/>
    </source>
</evidence>
<dbReference type="InParanoid" id="F4S4H1"/>
<reference evidence="16" key="1">
    <citation type="journal article" date="2011" name="Proc. Natl. Acad. Sci. U.S.A.">
        <title>Obligate biotrophy features unraveled by the genomic analysis of rust fungi.</title>
        <authorList>
            <person name="Duplessis S."/>
            <person name="Cuomo C.A."/>
            <person name="Lin Y.-C."/>
            <person name="Aerts A."/>
            <person name="Tisserant E."/>
            <person name="Veneault-Fourrey C."/>
            <person name="Joly D.L."/>
            <person name="Hacquard S."/>
            <person name="Amselem J."/>
            <person name="Cantarel B.L."/>
            <person name="Chiu R."/>
            <person name="Coutinho P.M."/>
            <person name="Feau N."/>
            <person name="Field M."/>
            <person name="Frey P."/>
            <person name="Gelhaye E."/>
            <person name="Goldberg J."/>
            <person name="Grabherr M.G."/>
            <person name="Kodira C.D."/>
            <person name="Kohler A."/>
            <person name="Kuees U."/>
            <person name="Lindquist E.A."/>
            <person name="Lucas S.M."/>
            <person name="Mago R."/>
            <person name="Mauceli E."/>
            <person name="Morin E."/>
            <person name="Murat C."/>
            <person name="Pangilinan J.L."/>
            <person name="Park R."/>
            <person name="Pearson M."/>
            <person name="Quesneville H."/>
            <person name="Rouhier N."/>
            <person name="Sakthikumar S."/>
            <person name="Salamov A.A."/>
            <person name="Schmutz J."/>
            <person name="Selles B."/>
            <person name="Shapiro H."/>
            <person name="Tanguay P."/>
            <person name="Tuskan G.A."/>
            <person name="Henrissat B."/>
            <person name="Van de Peer Y."/>
            <person name="Rouze P."/>
            <person name="Ellis J.G."/>
            <person name="Dodds P.N."/>
            <person name="Schein J.E."/>
            <person name="Zhong S."/>
            <person name="Hamelin R.C."/>
            <person name="Grigoriev I.V."/>
            <person name="Szabo L.J."/>
            <person name="Martin F."/>
        </authorList>
    </citation>
    <scope>NUCLEOTIDE SEQUENCE [LARGE SCALE GENOMIC DNA]</scope>
    <source>
        <strain evidence="16">98AG31 / pathotype 3-4-7</strain>
    </source>
</reference>
<dbReference type="RefSeq" id="XP_007416313.1">
    <property type="nucleotide sequence ID" value="XM_007416251.1"/>
</dbReference>
<dbReference type="InterPro" id="IPR007695">
    <property type="entry name" value="DNA_mismatch_repair_MutS-lik_N"/>
</dbReference>
<name>F4S4H1_MELLP</name>
<dbReference type="FunFam" id="3.40.1170.10:FF:000013">
    <property type="entry name" value="DNA mismatch repair protein MSH2"/>
    <property type="match status" value="1"/>
</dbReference>
<proteinExistence type="inferred from homology"/>
<evidence type="ECO:0000256" key="6">
    <source>
        <dbReference type="ARBA" id="ARBA00022840"/>
    </source>
</evidence>
<dbReference type="Gene3D" id="3.40.50.300">
    <property type="entry name" value="P-loop containing nucleotide triphosphate hydrolases"/>
    <property type="match status" value="1"/>
</dbReference>
<dbReference type="FunFam" id="1.10.1420.10:FF:000017">
    <property type="entry name" value="DNA mismatch repair protein Msh2"/>
    <property type="match status" value="1"/>
</dbReference>
<evidence type="ECO:0000256" key="1">
    <source>
        <dbReference type="ARBA" id="ARBA00004123"/>
    </source>
</evidence>
<dbReference type="InterPro" id="IPR032642">
    <property type="entry name" value="Msh2_ATP-bd"/>
</dbReference>
<dbReference type="AlphaFoldDB" id="F4S4H1"/>
<dbReference type="GO" id="GO:0051053">
    <property type="term" value="P:negative regulation of DNA metabolic process"/>
    <property type="evidence" value="ECO:0007669"/>
    <property type="project" value="UniProtKB-ARBA"/>
</dbReference>
<evidence type="ECO:0000256" key="10">
    <source>
        <dbReference type="ARBA" id="ARBA00064337"/>
    </source>
</evidence>
<dbReference type="FunCoup" id="F4S4H1">
    <property type="interactions" value="793"/>
</dbReference>
<dbReference type="InterPro" id="IPR036187">
    <property type="entry name" value="DNA_mismatch_repair_MutS_sf"/>
</dbReference>
<dbReference type="Pfam" id="PF05190">
    <property type="entry name" value="MutS_IV"/>
    <property type="match status" value="1"/>
</dbReference>
<dbReference type="InterPro" id="IPR007696">
    <property type="entry name" value="DNA_mismatch_repair_MutS_core"/>
</dbReference>
<dbReference type="PANTHER" id="PTHR11361:SF35">
    <property type="entry name" value="DNA MISMATCH REPAIR PROTEIN MSH2"/>
    <property type="match status" value="1"/>
</dbReference>
<keyword evidence="16" id="KW-1185">Reference proteome</keyword>
<keyword evidence="6" id="KW-0067">ATP-binding</keyword>
<dbReference type="InterPro" id="IPR007860">
    <property type="entry name" value="DNA_mmatch_repair_MutS_con_dom"/>
</dbReference>
<dbReference type="PIRSF" id="PIRSF005813">
    <property type="entry name" value="MSH2"/>
    <property type="match status" value="1"/>
</dbReference>
<organism evidence="16">
    <name type="scientific">Melampsora larici-populina (strain 98AG31 / pathotype 3-4-7)</name>
    <name type="common">Poplar leaf rust fungus</name>
    <dbReference type="NCBI Taxonomy" id="747676"/>
    <lineage>
        <taxon>Eukaryota</taxon>
        <taxon>Fungi</taxon>
        <taxon>Dikarya</taxon>
        <taxon>Basidiomycota</taxon>
        <taxon>Pucciniomycotina</taxon>
        <taxon>Pucciniomycetes</taxon>
        <taxon>Pucciniales</taxon>
        <taxon>Melampsoraceae</taxon>
        <taxon>Melampsora</taxon>
    </lineage>
</organism>
<comment type="function">
    <text evidence="12">Component of the post-replicative DNA mismatch repair system (MMR).</text>
</comment>
<dbReference type="HOGENOM" id="CLU_002472_10_0_1"/>
<dbReference type="GO" id="GO:0030983">
    <property type="term" value="F:mismatched DNA binding"/>
    <property type="evidence" value="ECO:0007669"/>
    <property type="project" value="InterPro"/>
</dbReference>
<dbReference type="InterPro" id="IPR000432">
    <property type="entry name" value="DNA_mismatch_repair_MutS_C"/>
</dbReference>
<dbReference type="Pfam" id="PF05188">
    <property type="entry name" value="MutS_II"/>
    <property type="match status" value="1"/>
</dbReference>
<dbReference type="FunFam" id="3.30.420.110:FF:000002">
    <property type="entry name" value="DNA mismatch repair protein"/>
    <property type="match status" value="1"/>
</dbReference>
<dbReference type="PANTHER" id="PTHR11361">
    <property type="entry name" value="DNA MISMATCH REPAIR PROTEIN MUTS FAMILY MEMBER"/>
    <property type="match status" value="1"/>
</dbReference>
<evidence type="ECO:0000256" key="7">
    <source>
        <dbReference type="ARBA" id="ARBA00023125"/>
    </source>
</evidence>
<dbReference type="VEuPathDB" id="FungiDB:MELLADRAFT_118031"/>
<dbReference type="GO" id="GO:0006312">
    <property type="term" value="P:mitotic recombination"/>
    <property type="evidence" value="ECO:0007669"/>
    <property type="project" value="TreeGrafter"/>
</dbReference>
<evidence type="ECO:0000256" key="11">
    <source>
        <dbReference type="ARBA" id="ARBA00073545"/>
    </source>
</evidence>
<dbReference type="SUPFAM" id="SSF48334">
    <property type="entry name" value="DNA repair protein MutS, domain III"/>
    <property type="match status" value="1"/>
</dbReference>
<evidence type="ECO:0000259" key="14">
    <source>
        <dbReference type="PROSITE" id="PS00486"/>
    </source>
</evidence>
<keyword evidence="13" id="KW-0175">Coiled coil</keyword>
<comment type="similarity">
    <text evidence="2 12">Belongs to the DNA mismatch repair MutS family.</text>
</comment>
<dbReference type="InterPro" id="IPR011184">
    <property type="entry name" value="DNA_mismatch_repair_Msh2"/>
</dbReference>
<sequence length="963" mass="108719">MAPMYPTKAPETNEDQTTSRKFIEFFRKLEPATKGTLRVFEREKGDFYTCYGDDAHYVATNFYRTNTVLRYIGGQSGSSNALAACSLNKNAAITFLRECLTSRQLRIQIYRSETPSKNSISWSLALQASPGNLEPLTDLLFSNTDLLSSPVIASLWIKGSSTTQAGRTVGVAFADMSIRTIGLSEFPEKDDGWANTESLVIQLGIKEAILPTTTTGKSGDTGEYGQVRDMLERCGVVVTERPRAEFNIKSIEQDVNRLLEGERQLAALPQFDMKTALAALNPLLNYLSILDDPSNHSTFKFVTHDLGQYMRLDASAVRALHLFPNPTGIGGGGKSMSLFGMLNRCKTSQGTRLLGRWLKQPLVNLHEIEQRQMLVNILFHDGLLRQQLQEDHLKAMPDLTRISKRFTQGAASLEDVVRVYQAIIILPDILKALEKAEGPTDTDCAAEKRLMNEIYCVPLEECITDLAQYVEMVETTVDLEELSNHRFIIKPEFDDELRELKTGLEQNRDQLDEEHNRVADDLGMGMDSKTLHFENHQVYGYVFRLTRKESGAIRAKKNYIELSNRNNGCHFTTKLLKELNNDLKELTQKYQKKQNSLVKEVVKIAASYCPILEKLNEIIAHLDLIVSFAHVSLHAPITYTRPKVFPLGEGDVSLKECRHPCLEVQEDINFIPNDTIMERNQSSFHIITGPNMGGKSTYIRQIGVVALMAQLGCYVPCSEASLPIFDSILARVGAGDSQTKGISTFMAEMLETAVILKSATKNSLIIIDELGRGTSTYDGFGLAWAISEHIAVEIGAFTLFATHFHELTSLDQQVEHVKNYHVVAHVETSKTKESIQEITLLYKVEKGFSDQSFGIHVAEMSEFPEEVLKLARRKAEELEQFDKKTVTKETSIKEEEIESGVRLIESILERWTHEDQKDEMELDEINEKIKYENEIKKLEDCFKESLIELENNQWIKEVLMNSY</sequence>
<feature type="domain" description="DNA mismatch repair proteins mutS family" evidence="14">
    <location>
        <begin position="763"/>
        <end position="779"/>
    </location>
</feature>
<evidence type="ECO:0000256" key="8">
    <source>
        <dbReference type="ARBA" id="ARBA00023204"/>
    </source>
</evidence>
<dbReference type="GO" id="GO:0140664">
    <property type="term" value="F:ATP-dependent DNA damage sensor activity"/>
    <property type="evidence" value="ECO:0007669"/>
    <property type="project" value="InterPro"/>
</dbReference>
<gene>
    <name evidence="15" type="ORF">MELLADRAFT_118031</name>
</gene>
<dbReference type="KEGG" id="mlr:MELLADRAFT_118031"/>
<dbReference type="InterPro" id="IPR007861">
    <property type="entry name" value="DNA_mismatch_repair_MutS_clamp"/>
</dbReference>
<dbReference type="SUPFAM" id="SSF53150">
    <property type="entry name" value="DNA repair protein MutS, domain II"/>
    <property type="match status" value="1"/>
</dbReference>
<dbReference type="InterPro" id="IPR016151">
    <property type="entry name" value="DNA_mismatch_repair_MutS_N"/>
</dbReference>
<dbReference type="GO" id="GO:0032301">
    <property type="term" value="C:MutSalpha complex"/>
    <property type="evidence" value="ECO:0007669"/>
    <property type="project" value="TreeGrafter"/>
</dbReference>
<dbReference type="GeneID" id="18926142"/>
<protein>
    <recommendedName>
        <fullName evidence="11">DNA mismatch repair protein MSH2</fullName>
    </recommendedName>
    <alternativeName>
        <fullName evidence="3">DNA mismatch repair protein Msh2</fullName>
    </alternativeName>
</protein>
<evidence type="ECO:0000313" key="16">
    <source>
        <dbReference type="Proteomes" id="UP000001072"/>
    </source>
</evidence>
<keyword evidence="7 12" id="KW-0238">DNA-binding</keyword>
<keyword evidence="5 12" id="KW-0227">DNA damage</keyword>
<accession>F4S4H1</accession>
<dbReference type="SMART" id="SM00534">
    <property type="entry name" value="MUTSac"/>
    <property type="match status" value="1"/>
</dbReference>
<dbReference type="EMBL" id="GL883147">
    <property type="protein sequence ID" value="EGG00467.1"/>
    <property type="molecule type" value="Genomic_DNA"/>
</dbReference>
<keyword evidence="4 12" id="KW-0547">Nucleotide-binding</keyword>
<keyword evidence="9" id="KW-0539">Nucleus</keyword>
<dbReference type="NCBIfam" id="NF003810">
    <property type="entry name" value="PRK05399.1"/>
    <property type="match status" value="1"/>
</dbReference>
<dbReference type="Gene3D" id="3.40.1170.10">
    <property type="entry name" value="DNA repair protein MutS, domain I"/>
    <property type="match status" value="1"/>
</dbReference>
<dbReference type="FunFam" id="1.10.1420.10:FF:000015">
    <property type="entry name" value="DNA mismatch repair protein Msh2"/>
    <property type="match status" value="1"/>
</dbReference>
<dbReference type="Gene3D" id="1.10.1420.10">
    <property type="match status" value="2"/>
</dbReference>
<dbReference type="OrthoDB" id="121051at2759"/>
<dbReference type="InterPro" id="IPR045076">
    <property type="entry name" value="MutS"/>
</dbReference>
<dbReference type="Proteomes" id="UP000001072">
    <property type="component" value="Unassembled WGS sequence"/>
</dbReference>
<evidence type="ECO:0000256" key="4">
    <source>
        <dbReference type="ARBA" id="ARBA00022741"/>
    </source>
</evidence>
<dbReference type="SUPFAM" id="SSF52540">
    <property type="entry name" value="P-loop containing nucleoside triphosphate hydrolases"/>
    <property type="match status" value="1"/>
</dbReference>
<dbReference type="Pfam" id="PF00488">
    <property type="entry name" value="MutS_V"/>
    <property type="match status" value="1"/>
</dbReference>
<dbReference type="Pfam" id="PF05192">
    <property type="entry name" value="MutS_III"/>
    <property type="match status" value="1"/>
</dbReference>
<dbReference type="eggNOG" id="KOG0219">
    <property type="taxonomic scope" value="Eukaryota"/>
</dbReference>
<feature type="coiled-coil region" evidence="13">
    <location>
        <begin position="494"/>
        <end position="521"/>
    </location>
</feature>
<evidence type="ECO:0000256" key="3">
    <source>
        <dbReference type="ARBA" id="ARBA00019549"/>
    </source>
</evidence>
<evidence type="ECO:0000256" key="9">
    <source>
        <dbReference type="ARBA" id="ARBA00023242"/>
    </source>
</evidence>
<dbReference type="GO" id="GO:0005524">
    <property type="term" value="F:ATP binding"/>
    <property type="evidence" value="ECO:0007669"/>
    <property type="project" value="UniProtKB-KW"/>
</dbReference>
<dbReference type="STRING" id="747676.F4S4H1"/>
<comment type="subcellular location">
    <subcellularLocation>
        <location evidence="1">Nucleus</location>
    </subcellularLocation>
</comment>
<keyword evidence="8 12" id="KW-0234">DNA repair</keyword>
<dbReference type="Gene3D" id="3.30.420.110">
    <property type="entry name" value="MutS, connector domain"/>
    <property type="match status" value="1"/>
</dbReference>